<evidence type="ECO:0000256" key="2">
    <source>
        <dbReference type="SAM" id="Phobius"/>
    </source>
</evidence>
<feature type="transmembrane region" description="Helical" evidence="2">
    <location>
        <begin position="171"/>
        <end position="190"/>
    </location>
</feature>
<dbReference type="Proteomes" id="UP000636709">
    <property type="component" value="Unassembled WGS sequence"/>
</dbReference>
<accession>A0A835DZM2</accession>
<keyword evidence="2" id="KW-0472">Membrane</keyword>
<protein>
    <submittedName>
        <fullName evidence="3">Uncharacterized protein</fullName>
    </submittedName>
</protein>
<dbReference type="OrthoDB" id="8904098at2759"/>
<name>A0A835DZM2_9POAL</name>
<reference evidence="3" key="1">
    <citation type="submission" date="2020-07" db="EMBL/GenBank/DDBJ databases">
        <title>Genome sequence and genetic diversity analysis of an under-domesticated orphan crop, white fonio (Digitaria exilis).</title>
        <authorList>
            <person name="Bennetzen J.L."/>
            <person name="Chen S."/>
            <person name="Ma X."/>
            <person name="Wang X."/>
            <person name="Yssel A.E.J."/>
            <person name="Chaluvadi S.R."/>
            <person name="Johnson M."/>
            <person name="Gangashetty P."/>
            <person name="Hamidou F."/>
            <person name="Sanogo M.D."/>
            <person name="Zwaenepoel A."/>
            <person name="Wallace J."/>
            <person name="Van De Peer Y."/>
            <person name="Van Deynze A."/>
        </authorList>
    </citation>
    <scope>NUCLEOTIDE SEQUENCE</scope>
    <source>
        <tissue evidence="3">Leaves</tissue>
    </source>
</reference>
<dbReference type="AlphaFoldDB" id="A0A835DZM2"/>
<feature type="transmembrane region" description="Helical" evidence="2">
    <location>
        <begin position="91"/>
        <end position="112"/>
    </location>
</feature>
<keyword evidence="2" id="KW-1133">Transmembrane helix</keyword>
<evidence type="ECO:0000313" key="3">
    <source>
        <dbReference type="EMBL" id="KAF8652428.1"/>
    </source>
</evidence>
<dbReference type="EMBL" id="JACEFO010002656">
    <property type="protein sequence ID" value="KAF8652428.1"/>
    <property type="molecule type" value="Genomic_DNA"/>
</dbReference>
<feature type="region of interest" description="Disordered" evidence="1">
    <location>
        <begin position="1"/>
        <end position="23"/>
    </location>
</feature>
<feature type="transmembrane region" description="Helical" evidence="2">
    <location>
        <begin position="133"/>
        <end position="151"/>
    </location>
</feature>
<feature type="compositionally biased region" description="Basic and acidic residues" evidence="1">
    <location>
        <begin position="11"/>
        <end position="21"/>
    </location>
</feature>
<evidence type="ECO:0000313" key="4">
    <source>
        <dbReference type="Proteomes" id="UP000636709"/>
    </source>
</evidence>
<feature type="transmembrane region" description="Helical" evidence="2">
    <location>
        <begin position="28"/>
        <end position="47"/>
    </location>
</feature>
<comment type="caution">
    <text evidence="3">The sequence shown here is derived from an EMBL/GenBank/DDBJ whole genome shotgun (WGS) entry which is preliminary data.</text>
</comment>
<dbReference type="Gene3D" id="1.20.1250.20">
    <property type="entry name" value="MFS general substrate transporter like domains"/>
    <property type="match status" value="1"/>
</dbReference>
<keyword evidence="2" id="KW-0812">Transmembrane</keyword>
<organism evidence="3 4">
    <name type="scientific">Digitaria exilis</name>
    <dbReference type="NCBI Taxonomy" id="1010633"/>
    <lineage>
        <taxon>Eukaryota</taxon>
        <taxon>Viridiplantae</taxon>
        <taxon>Streptophyta</taxon>
        <taxon>Embryophyta</taxon>
        <taxon>Tracheophyta</taxon>
        <taxon>Spermatophyta</taxon>
        <taxon>Magnoliopsida</taxon>
        <taxon>Liliopsida</taxon>
        <taxon>Poales</taxon>
        <taxon>Poaceae</taxon>
        <taxon>PACMAD clade</taxon>
        <taxon>Panicoideae</taxon>
        <taxon>Panicodae</taxon>
        <taxon>Paniceae</taxon>
        <taxon>Anthephorinae</taxon>
        <taxon>Digitaria</taxon>
    </lineage>
</organism>
<dbReference type="InterPro" id="IPR036259">
    <property type="entry name" value="MFS_trans_sf"/>
</dbReference>
<gene>
    <name evidence="3" type="ORF">HU200_062758</name>
</gene>
<keyword evidence="4" id="KW-1185">Reference proteome</keyword>
<dbReference type="PANTHER" id="PTHR11654">
    <property type="entry name" value="OLIGOPEPTIDE TRANSPORTER-RELATED"/>
    <property type="match status" value="1"/>
</dbReference>
<dbReference type="SUPFAM" id="SSF103473">
    <property type="entry name" value="MFS general substrate transporter"/>
    <property type="match status" value="1"/>
</dbReference>
<proteinExistence type="predicted"/>
<evidence type="ECO:0000256" key="1">
    <source>
        <dbReference type="SAM" id="MobiDB-lite"/>
    </source>
</evidence>
<sequence length="220" mass="23953">MESSPDAQLKPLDDQEAQDRQSRKKGGWITLPFIAGSMLGLGLAVNGTSTNLLLYLLKEYNVESIDAAQIANIVRGSLNLVPVAGAIISDSYFGCFPVILAGTAINVLVSAHTLTTYLHNLQVAGATTHFSELYSMCNSLVTVAIVMPPFFLRKSYSNALNFLGRFDGSLLLLNVLSLLLVIAMSLSFVIGDVSLKWDRDETHVGYDFFEKGKKSTTLRD</sequence>